<protein>
    <recommendedName>
        <fullName evidence="1">AMP-dependent synthetase/ligase domain-containing protein</fullName>
    </recommendedName>
</protein>
<name>A0A1F4XHX6_9BACT</name>
<accession>A0A1F4XHX6</accession>
<feature type="domain" description="AMP-dependent synthetase/ligase" evidence="1">
    <location>
        <begin position="126"/>
        <end position="262"/>
    </location>
</feature>
<dbReference type="Gene3D" id="3.40.50.12780">
    <property type="entry name" value="N-terminal domain of ligase-like"/>
    <property type="match status" value="2"/>
</dbReference>
<evidence type="ECO:0000313" key="3">
    <source>
        <dbReference type="Proteomes" id="UP000176185"/>
    </source>
</evidence>
<proteinExistence type="predicted"/>
<evidence type="ECO:0000259" key="1">
    <source>
        <dbReference type="Pfam" id="PF00501"/>
    </source>
</evidence>
<dbReference type="Proteomes" id="UP000176185">
    <property type="component" value="Unassembled WGS sequence"/>
</dbReference>
<dbReference type="Pfam" id="PF00501">
    <property type="entry name" value="AMP-binding"/>
    <property type="match status" value="1"/>
</dbReference>
<reference evidence="2 3" key="1">
    <citation type="journal article" date="2016" name="Nat. Commun.">
        <title>Thousands of microbial genomes shed light on interconnected biogeochemical processes in an aquifer system.</title>
        <authorList>
            <person name="Anantharaman K."/>
            <person name="Brown C.T."/>
            <person name="Hug L.A."/>
            <person name="Sharon I."/>
            <person name="Castelle C.J."/>
            <person name="Probst A.J."/>
            <person name="Thomas B.C."/>
            <person name="Singh A."/>
            <person name="Wilkins M.J."/>
            <person name="Karaoz U."/>
            <person name="Brodie E.L."/>
            <person name="Williams K.H."/>
            <person name="Hubbard S.S."/>
            <person name="Banfield J.F."/>
        </authorList>
    </citation>
    <scope>NUCLEOTIDE SEQUENCE [LARGE SCALE GENOMIC DNA]</scope>
</reference>
<organism evidence="2 3">
    <name type="scientific">Candidatus Adlerbacteria bacterium RIFCSPLOWO2_01_FULL_51_16</name>
    <dbReference type="NCBI Taxonomy" id="1797243"/>
    <lineage>
        <taxon>Bacteria</taxon>
        <taxon>Candidatus Adleribacteriota</taxon>
    </lineage>
</organism>
<evidence type="ECO:0000313" key="2">
    <source>
        <dbReference type="EMBL" id="OGC81208.1"/>
    </source>
</evidence>
<dbReference type="EMBL" id="MEWX01000002">
    <property type="protein sequence ID" value="OGC81208.1"/>
    <property type="molecule type" value="Genomic_DNA"/>
</dbReference>
<sequence>MAEFEKLCSLVEKYTRKGGCDFYRNLYNLSPVISSLKIKKQKEWEELPFLTKEDIQKVPIEKRIFVPWGEVAFIRSTSGTSGKPPVFFPFITVPQRPASPRIQKGILTSLPTPTSILESAFEKVLGKKIVLFLLDPRFPEESVNTALAHGIDSLILVPFLLSAVAKNISGSDRMKIMYIEFHGDHAGQEVINFTKEQFPNAAIVQIYGISEIGSMTLACGEASAEHPGDTYHASADIHLEIVDPDSKEKISLLPGAEGELVCTTMYGPIAFPMIRYRTGDMARVVESTCKEHGEWSFTVIGRKDMDFIKIPKGVLRADEVERVLRSMRGKVSDEFELHYSEHATGEESPKIQVTLHVEAHSGVELSELADEIASKLRVSPSLTYAQGVERGLYLPLTCAPLQKLDMPGKRKRMVRE</sequence>
<comment type="caution">
    <text evidence="2">The sequence shown here is derived from an EMBL/GenBank/DDBJ whole genome shotgun (WGS) entry which is preliminary data.</text>
</comment>
<dbReference type="STRING" id="1797243.A2943_00430"/>
<dbReference type="AlphaFoldDB" id="A0A1F4XHX6"/>
<dbReference type="PANTHER" id="PTHR43845">
    <property type="entry name" value="BLR5969 PROTEIN"/>
    <property type="match status" value="1"/>
</dbReference>
<dbReference type="InterPro" id="IPR042099">
    <property type="entry name" value="ANL_N_sf"/>
</dbReference>
<dbReference type="SUPFAM" id="SSF56801">
    <property type="entry name" value="Acetyl-CoA synthetase-like"/>
    <property type="match status" value="1"/>
</dbReference>
<dbReference type="PANTHER" id="PTHR43845:SF1">
    <property type="entry name" value="BLR5969 PROTEIN"/>
    <property type="match status" value="1"/>
</dbReference>
<dbReference type="InterPro" id="IPR000873">
    <property type="entry name" value="AMP-dep_synth/lig_dom"/>
</dbReference>
<gene>
    <name evidence="2" type="ORF">A2943_00430</name>
</gene>